<dbReference type="InterPro" id="IPR012337">
    <property type="entry name" value="RNaseH-like_sf"/>
</dbReference>
<feature type="domain" description="HAT C-terminal dimerisation" evidence="1">
    <location>
        <begin position="126"/>
        <end position="188"/>
    </location>
</feature>
<evidence type="ECO:0000313" key="2">
    <source>
        <dbReference type="EMBL" id="RZB68217.1"/>
    </source>
</evidence>
<dbReference type="InterPro" id="IPR008906">
    <property type="entry name" value="HATC_C_dom"/>
</dbReference>
<accession>A0A445H3N9</accession>
<dbReference type="SUPFAM" id="SSF53098">
    <property type="entry name" value="Ribonuclease H-like"/>
    <property type="match status" value="1"/>
</dbReference>
<gene>
    <name evidence="2" type="ORF">D0Y65_038140</name>
</gene>
<name>A0A445H3N9_GLYSO</name>
<proteinExistence type="predicted"/>
<evidence type="ECO:0000259" key="1">
    <source>
        <dbReference type="Pfam" id="PF05699"/>
    </source>
</evidence>
<protein>
    <recommendedName>
        <fullName evidence="1">HAT C-terminal dimerisation domain-containing protein</fullName>
    </recommendedName>
</protein>
<dbReference type="Pfam" id="PF05699">
    <property type="entry name" value="Dimer_Tnp_hAT"/>
    <property type="match status" value="1"/>
</dbReference>
<dbReference type="Proteomes" id="UP000289340">
    <property type="component" value="Chromosome 14"/>
</dbReference>
<dbReference type="AlphaFoldDB" id="A0A445H3N9"/>
<keyword evidence="3" id="KW-1185">Reference proteome</keyword>
<dbReference type="EMBL" id="QZWG01000014">
    <property type="protein sequence ID" value="RZB68217.1"/>
    <property type="molecule type" value="Genomic_DNA"/>
</dbReference>
<sequence>MTGKGVRVCQKITIAKLIDLKKIDNEATMRVERSKTKFVSLPPVSIQHQMDTNTLDVDPKKRKTSTVENVFNLRTDTKTSSLHLVYEMWDSMIEKVKNAIYQYERKEESEASTFYEDGREGFDDLDSLNDRGQMDPKAWWLVHGINAPILQKVALKLLAQPCSSSCCERNWNTYSFIHSLKRNKRAPHRAEDDFGSLDDCGILEIASLSLDESELEGVFFNYDC</sequence>
<reference evidence="2 3" key="1">
    <citation type="submission" date="2018-09" db="EMBL/GenBank/DDBJ databases">
        <title>A high-quality reference genome of wild soybean provides a powerful tool to mine soybean genomes.</title>
        <authorList>
            <person name="Xie M."/>
            <person name="Chung C.Y.L."/>
            <person name="Li M.-W."/>
            <person name="Wong F.-L."/>
            <person name="Chan T.-F."/>
            <person name="Lam H.-M."/>
        </authorList>
    </citation>
    <scope>NUCLEOTIDE SEQUENCE [LARGE SCALE GENOMIC DNA]</scope>
    <source>
        <strain evidence="3">cv. W05</strain>
        <tissue evidence="2">Hypocotyl of etiolated seedlings</tissue>
    </source>
</reference>
<dbReference type="GO" id="GO:0046983">
    <property type="term" value="F:protein dimerization activity"/>
    <property type="evidence" value="ECO:0007669"/>
    <property type="project" value="InterPro"/>
</dbReference>
<organism evidence="2 3">
    <name type="scientific">Glycine soja</name>
    <name type="common">Wild soybean</name>
    <dbReference type="NCBI Taxonomy" id="3848"/>
    <lineage>
        <taxon>Eukaryota</taxon>
        <taxon>Viridiplantae</taxon>
        <taxon>Streptophyta</taxon>
        <taxon>Embryophyta</taxon>
        <taxon>Tracheophyta</taxon>
        <taxon>Spermatophyta</taxon>
        <taxon>Magnoliopsida</taxon>
        <taxon>eudicotyledons</taxon>
        <taxon>Gunneridae</taxon>
        <taxon>Pentapetalae</taxon>
        <taxon>rosids</taxon>
        <taxon>fabids</taxon>
        <taxon>Fabales</taxon>
        <taxon>Fabaceae</taxon>
        <taxon>Papilionoideae</taxon>
        <taxon>50 kb inversion clade</taxon>
        <taxon>NPAAA clade</taxon>
        <taxon>indigoferoid/millettioid clade</taxon>
        <taxon>Phaseoleae</taxon>
        <taxon>Glycine</taxon>
        <taxon>Glycine subgen. Soja</taxon>
    </lineage>
</organism>
<comment type="caution">
    <text evidence="2">The sequence shown here is derived from an EMBL/GenBank/DDBJ whole genome shotgun (WGS) entry which is preliminary data.</text>
</comment>
<evidence type="ECO:0000313" key="3">
    <source>
        <dbReference type="Proteomes" id="UP000289340"/>
    </source>
</evidence>